<dbReference type="EMBL" id="RAZM01000001">
    <property type="protein sequence ID" value="RLT81928.1"/>
    <property type="molecule type" value="Genomic_DNA"/>
</dbReference>
<name>A0A3L7Z7Y2_9BACE</name>
<comment type="caution">
    <text evidence="2">The sequence shown here is derived from an EMBL/GenBank/DDBJ whole genome shotgun (WGS) entry which is preliminary data.</text>
</comment>
<gene>
    <name evidence="2" type="ORF">D7Y07_00745</name>
</gene>
<feature type="region of interest" description="Disordered" evidence="1">
    <location>
        <begin position="1"/>
        <end position="20"/>
    </location>
</feature>
<evidence type="ECO:0000313" key="3">
    <source>
        <dbReference type="Proteomes" id="UP000267159"/>
    </source>
</evidence>
<proteinExistence type="predicted"/>
<evidence type="ECO:0000256" key="1">
    <source>
        <dbReference type="SAM" id="MobiDB-lite"/>
    </source>
</evidence>
<organism evidence="2 3">
    <name type="scientific">Bacteroides acidifaciens</name>
    <dbReference type="NCBI Taxonomy" id="85831"/>
    <lineage>
        <taxon>Bacteria</taxon>
        <taxon>Pseudomonadati</taxon>
        <taxon>Bacteroidota</taxon>
        <taxon>Bacteroidia</taxon>
        <taxon>Bacteroidales</taxon>
        <taxon>Bacteroidaceae</taxon>
        <taxon>Bacteroides</taxon>
    </lineage>
</organism>
<accession>A0A3L7Z7Y2</accession>
<reference evidence="2 3" key="1">
    <citation type="submission" date="2018-09" db="EMBL/GenBank/DDBJ databases">
        <title>Murine metabolic-syndrome-specific gut microbial biobank.</title>
        <authorList>
            <person name="Liu C."/>
        </authorList>
    </citation>
    <scope>NUCLEOTIDE SEQUENCE [LARGE SCALE GENOMIC DNA]</scope>
    <source>
        <strain evidence="2 3">0.1X-D8-26</strain>
    </source>
</reference>
<sequence length="135" mass="16170">MKNPKSKNKKEQNRKQKHSSNYTIIQRKMLELADCFERARIARERSALKQSKDMKIILRHKNVKEVRLLIHAKRGFRTNDQFICSICDKVHKNGWIYNLDERYIYLCNSCKEQAKPRKIINKLVLYSAFESGKKR</sequence>
<dbReference type="Proteomes" id="UP000267159">
    <property type="component" value="Unassembled WGS sequence"/>
</dbReference>
<dbReference type="AlphaFoldDB" id="A0A3L7Z7Y2"/>
<dbReference type="RefSeq" id="WP_121765092.1">
    <property type="nucleotide sequence ID" value="NZ_RAZM01000001.1"/>
</dbReference>
<protein>
    <submittedName>
        <fullName evidence="2">Uncharacterized protein</fullName>
    </submittedName>
</protein>
<evidence type="ECO:0000313" key="2">
    <source>
        <dbReference type="EMBL" id="RLT81928.1"/>
    </source>
</evidence>